<evidence type="ECO:0000313" key="5">
    <source>
        <dbReference type="Proteomes" id="UP001610563"/>
    </source>
</evidence>
<comment type="caution">
    <text evidence="4">The sequence shown here is derived from an EMBL/GenBank/DDBJ whole genome shotgun (WGS) entry which is preliminary data.</text>
</comment>
<evidence type="ECO:0000256" key="1">
    <source>
        <dbReference type="ARBA" id="ARBA00006484"/>
    </source>
</evidence>
<reference evidence="4 5" key="1">
    <citation type="submission" date="2024-07" db="EMBL/GenBank/DDBJ databases">
        <title>Section-level genome sequencing and comparative genomics of Aspergillus sections Usti and Cavernicolus.</title>
        <authorList>
            <consortium name="Lawrence Berkeley National Laboratory"/>
            <person name="Nybo J.L."/>
            <person name="Vesth T.C."/>
            <person name="Theobald S."/>
            <person name="Frisvad J.C."/>
            <person name="Larsen T.O."/>
            <person name="Kjaerboelling I."/>
            <person name="Rothschild-Mancinelli K."/>
            <person name="Lyhne E.K."/>
            <person name="Kogle M.E."/>
            <person name="Barry K."/>
            <person name="Clum A."/>
            <person name="Na H."/>
            <person name="Ledsgaard L."/>
            <person name="Lin J."/>
            <person name="Lipzen A."/>
            <person name="Kuo A."/>
            <person name="Riley R."/>
            <person name="Mondo S."/>
            <person name="Labutti K."/>
            <person name="Haridas S."/>
            <person name="Pangalinan J."/>
            <person name="Salamov A.A."/>
            <person name="Simmons B.A."/>
            <person name="Magnuson J.K."/>
            <person name="Chen J."/>
            <person name="Drula E."/>
            <person name="Henrissat B."/>
            <person name="Wiebenga A."/>
            <person name="Lubbers R.J."/>
            <person name="Gomes A.C."/>
            <person name="Makela M.R."/>
            <person name="Stajich J."/>
            <person name="Grigoriev I.V."/>
            <person name="Mortensen U.H."/>
            <person name="De Vries R.P."/>
            <person name="Baker S.E."/>
            <person name="Andersen M.R."/>
        </authorList>
    </citation>
    <scope>NUCLEOTIDE SEQUENCE [LARGE SCALE GENOMIC DNA]</scope>
    <source>
        <strain evidence="4 5">CBS 209.92</strain>
    </source>
</reference>
<comment type="similarity">
    <text evidence="1">Belongs to the short-chain dehydrogenases/reductases (SDR) family.</text>
</comment>
<dbReference type="InterPro" id="IPR036291">
    <property type="entry name" value="NAD(P)-bd_dom_sf"/>
</dbReference>
<dbReference type="EMBL" id="JBFTWV010000038">
    <property type="protein sequence ID" value="KAL2795031.1"/>
    <property type="molecule type" value="Genomic_DNA"/>
</dbReference>
<dbReference type="InterPro" id="IPR002347">
    <property type="entry name" value="SDR_fam"/>
</dbReference>
<evidence type="ECO:0000256" key="2">
    <source>
        <dbReference type="ARBA" id="ARBA00022857"/>
    </source>
</evidence>
<gene>
    <name evidence="4" type="ORF">BJX66DRAFT_337255</name>
</gene>
<dbReference type="PANTHER" id="PTHR24321">
    <property type="entry name" value="DEHYDROGENASES, SHORT CHAIN"/>
    <property type="match status" value="1"/>
</dbReference>
<dbReference type="PANTHER" id="PTHR24321:SF8">
    <property type="entry name" value="ESTRADIOL 17-BETA-DEHYDROGENASE 8-RELATED"/>
    <property type="match status" value="1"/>
</dbReference>
<proteinExistence type="inferred from homology"/>
<dbReference type="InterPro" id="IPR020904">
    <property type="entry name" value="Sc_DH/Rdtase_CS"/>
</dbReference>
<evidence type="ECO:0000256" key="3">
    <source>
        <dbReference type="ARBA" id="ARBA00023002"/>
    </source>
</evidence>
<dbReference type="Proteomes" id="UP001610563">
    <property type="component" value="Unassembled WGS sequence"/>
</dbReference>
<protein>
    <submittedName>
        <fullName evidence="4">3-oxoacyl-reductase</fullName>
    </submittedName>
</protein>
<sequence>MSSFQGKVITITGAASGIGYAIAHHLANLGARLSISDLSAEGLAKTTAELESIIGKENVFCQPLNITDRPAVESWISSTISHFGRLDGSVNAAGVHPKESGVEPTWNVSDDDWDFAQDVNVKGMLNLVRAQLKYMTGAVERKEIETASVVVFGSNASVTGAPSLSAYTTSKHAVLGLMRAAAIDAAPFGVRVNAVCPGPINTPMLRNVVSEERMKMLSSAIPLGRMGTAKEVVGLVQYLLDENSGFTTGAVHNVDGGITTA</sequence>
<dbReference type="CDD" id="cd05233">
    <property type="entry name" value="SDR_c"/>
    <property type="match status" value="1"/>
</dbReference>
<accession>A0ABR4G7P8</accession>
<dbReference type="Pfam" id="PF13561">
    <property type="entry name" value="adh_short_C2"/>
    <property type="match status" value="1"/>
</dbReference>
<keyword evidence="5" id="KW-1185">Reference proteome</keyword>
<keyword evidence="3" id="KW-0560">Oxidoreductase</keyword>
<dbReference type="PRINTS" id="PR00081">
    <property type="entry name" value="GDHRDH"/>
</dbReference>
<dbReference type="Gene3D" id="3.40.50.720">
    <property type="entry name" value="NAD(P)-binding Rossmann-like Domain"/>
    <property type="match status" value="1"/>
</dbReference>
<keyword evidence="2" id="KW-0521">NADP</keyword>
<dbReference type="SUPFAM" id="SSF51735">
    <property type="entry name" value="NAD(P)-binding Rossmann-fold domains"/>
    <property type="match status" value="1"/>
</dbReference>
<dbReference type="PROSITE" id="PS00061">
    <property type="entry name" value="ADH_SHORT"/>
    <property type="match status" value="1"/>
</dbReference>
<organism evidence="4 5">
    <name type="scientific">Aspergillus keveii</name>
    <dbReference type="NCBI Taxonomy" id="714993"/>
    <lineage>
        <taxon>Eukaryota</taxon>
        <taxon>Fungi</taxon>
        <taxon>Dikarya</taxon>
        <taxon>Ascomycota</taxon>
        <taxon>Pezizomycotina</taxon>
        <taxon>Eurotiomycetes</taxon>
        <taxon>Eurotiomycetidae</taxon>
        <taxon>Eurotiales</taxon>
        <taxon>Aspergillaceae</taxon>
        <taxon>Aspergillus</taxon>
        <taxon>Aspergillus subgen. Nidulantes</taxon>
    </lineage>
</organism>
<name>A0ABR4G7P8_9EURO</name>
<evidence type="ECO:0000313" key="4">
    <source>
        <dbReference type="EMBL" id="KAL2795031.1"/>
    </source>
</evidence>